<dbReference type="AlphaFoldDB" id="A0A5B7WS86"/>
<dbReference type="PRINTS" id="PR00038">
    <property type="entry name" value="HTHLUXR"/>
</dbReference>
<accession>A0A5B7WS86</accession>
<dbReference type="Proteomes" id="UP000307000">
    <property type="component" value="Chromosome"/>
</dbReference>
<evidence type="ECO:0000313" key="5">
    <source>
        <dbReference type="EMBL" id="QCY46908.1"/>
    </source>
</evidence>
<evidence type="ECO:0000256" key="3">
    <source>
        <dbReference type="ARBA" id="ARBA00023163"/>
    </source>
</evidence>
<dbReference type="PANTHER" id="PTHR44688">
    <property type="entry name" value="DNA-BINDING TRANSCRIPTIONAL ACTIVATOR DEVR_DOSR"/>
    <property type="match status" value="1"/>
</dbReference>
<proteinExistence type="predicted"/>
<reference evidence="5 6" key="1">
    <citation type="submission" date="2018-12" db="EMBL/GenBank/DDBJ databases">
        <title>Complete Genome Sequence of Glutamicibacter creatinolyticus strain LGCM259,isolated from an abscess of a 12-year-old mare in Italy.</title>
        <authorList>
            <person name="Santos R.G."/>
            <person name="Silva A.L."/>
            <person name="Seyffert N."/>
            <person name="Castro T.L.P."/>
            <person name="Attili A.R."/>
            <person name="Rifici C."/>
            <person name="Mazzullo G."/>
            <person name="Brenig B."/>
            <person name="Venanzi F."/>
            <person name="Azevedo V."/>
        </authorList>
    </citation>
    <scope>NUCLEOTIDE SEQUENCE [LARGE SCALE GENOMIC DNA]</scope>
    <source>
        <strain evidence="5 6">LGCM 259</strain>
    </source>
</reference>
<evidence type="ECO:0000256" key="1">
    <source>
        <dbReference type="ARBA" id="ARBA00023015"/>
    </source>
</evidence>
<organism evidence="5 6">
    <name type="scientific">Glutamicibacter creatinolyticus</name>
    <dbReference type="NCBI Taxonomy" id="162496"/>
    <lineage>
        <taxon>Bacteria</taxon>
        <taxon>Bacillati</taxon>
        <taxon>Actinomycetota</taxon>
        <taxon>Actinomycetes</taxon>
        <taxon>Micrococcales</taxon>
        <taxon>Micrococcaceae</taxon>
        <taxon>Glutamicibacter</taxon>
    </lineage>
</organism>
<feature type="domain" description="HTH luxR-type" evidence="4">
    <location>
        <begin position="763"/>
        <end position="828"/>
    </location>
</feature>
<dbReference type="SMART" id="SM00421">
    <property type="entry name" value="HTH_LUXR"/>
    <property type="match status" value="1"/>
</dbReference>
<dbReference type="Gene3D" id="1.10.10.10">
    <property type="entry name" value="Winged helix-like DNA-binding domain superfamily/Winged helix DNA-binding domain"/>
    <property type="match status" value="1"/>
</dbReference>
<keyword evidence="1" id="KW-0805">Transcription regulation</keyword>
<dbReference type="EMBL" id="CP034412">
    <property type="protein sequence ID" value="QCY46908.1"/>
    <property type="molecule type" value="Genomic_DNA"/>
</dbReference>
<gene>
    <name evidence="5" type="ORF">GcLGCM259_1167</name>
</gene>
<dbReference type="GO" id="GO:0006355">
    <property type="term" value="P:regulation of DNA-templated transcription"/>
    <property type="evidence" value="ECO:0007669"/>
    <property type="project" value="InterPro"/>
</dbReference>
<protein>
    <recommendedName>
        <fullName evidence="4">HTH luxR-type domain-containing protein</fullName>
    </recommendedName>
</protein>
<keyword evidence="6" id="KW-1185">Reference proteome</keyword>
<dbReference type="PANTHER" id="PTHR44688:SF16">
    <property type="entry name" value="DNA-BINDING TRANSCRIPTIONAL ACTIVATOR DEVR_DOSR"/>
    <property type="match status" value="1"/>
</dbReference>
<dbReference type="PROSITE" id="PS50043">
    <property type="entry name" value="HTH_LUXR_2"/>
    <property type="match status" value="1"/>
</dbReference>
<dbReference type="InterPro" id="IPR000792">
    <property type="entry name" value="Tscrpt_reg_LuxR_C"/>
</dbReference>
<dbReference type="Pfam" id="PF00196">
    <property type="entry name" value="GerE"/>
    <property type="match status" value="1"/>
</dbReference>
<keyword evidence="3" id="KW-0804">Transcription</keyword>
<evidence type="ECO:0000259" key="4">
    <source>
        <dbReference type="PROSITE" id="PS50043"/>
    </source>
</evidence>
<dbReference type="InterPro" id="IPR036388">
    <property type="entry name" value="WH-like_DNA-bd_sf"/>
</dbReference>
<keyword evidence="2" id="KW-0238">DNA-binding</keyword>
<name>A0A5B7WS86_9MICC</name>
<evidence type="ECO:0000313" key="6">
    <source>
        <dbReference type="Proteomes" id="UP000307000"/>
    </source>
</evidence>
<dbReference type="KEGG" id="gcr:GcLGCM259_1167"/>
<sequence>MGVIVASSQWLNHWDGIPTQCWHATGERSVERQRVLMLLAGLGEETDRGGYVLRGAIGTGKRELLRTAFNQRSSGTGPLWVSGSRYGSEIPYGAIHFLLTRLEHDQLQSPLAVYGHLRQHFTGLGTRPVIVLEHVDLIDTLTSAVLAQLVSTGVIKLVIIDDILTELSQDISALIRNGVLEVLNLGALRLREARLQVAESVEGDVSFLTAAHLWMHTSGCSEALDAVLLDCRQANSFEFSADVVALRKGAIPHLTNVEQHMVARLGRLNRRERQFLDFVAQRGAIPFGHDLWVHDVDVDHLVASGLLTEQEGSFAIASPAIARSLSGSVPGYSPLQPAGSSGAEARPDHLVQTHTSELHQAWRASKSEAQRFSAEAKWSRAIDSVKSFRQGHQDRTMTEGQREQADLNESMLMLLRLLLAASRLEEAAALIDELQPEAPHGVWIALDPCQKHEALALVAEYRSRINDFEIANELIDSLWRHLDVQHAGNATGYRLAPCMAETIRAMLNCSLALGRWEQSRHLIELILDGALPDLELIAYAEAMQAIIFALAGNLTQAQKAIVPLQQQLRQSGTELERLYVDAVSQYISGRSGRETLGAGAQWKTINMDLGAASAFDCLWQCLHAVQAVQPGQASHGIEAVQTWARRAEAQGEILLASHLLGLLIRNGQFEVADRLLDLQHGQRHQLAESFRLLAQGAQNRDAQLLAAAVGALAALGFVSYATDDGAEIFRHMNASQRRQAARKAHKFMLSLQAERISPKAFANLGSLTVLTEREKFVASAAASGLSNLEIAEQASVSVRTVEGHLYQVYSKLGIRKRTDLHALTELKHDLNAAG</sequence>
<dbReference type="InterPro" id="IPR016032">
    <property type="entry name" value="Sig_transdc_resp-reg_C-effctor"/>
</dbReference>
<dbReference type="GO" id="GO:0003677">
    <property type="term" value="F:DNA binding"/>
    <property type="evidence" value="ECO:0007669"/>
    <property type="project" value="UniProtKB-KW"/>
</dbReference>
<dbReference type="SUPFAM" id="SSF46894">
    <property type="entry name" value="C-terminal effector domain of the bipartite response regulators"/>
    <property type="match status" value="1"/>
</dbReference>
<evidence type="ECO:0000256" key="2">
    <source>
        <dbReference type="ARBA" id="ARBA00023125"/>
    </source>
</evidence>
<dbReference type="CDD" id="cd06170">
    <property type="entry name" value="LuxR_C_like"/>
    <property type="match status" value="1"/>
</dbReference>